<dbReference type="InterPro" id="IPR007657">
    <property type="entry name" value="Glycosyltransferase_61"/>
</dbReference>
<dbReference type="EMBL" id="QGNA01000002">
    <property type="protein sequence ID" value="PWS37371.1"/>
    <property type="molecule type" value="Genomic_DNA"/>
</dbReference>
<name>A0A317FE76_9PROT</name>
<keyword evidence="1" id="KW-0328">Glycosyltransferase</keyword>
<dbReference type="RefSeq" id="WP_109870479.1">
    <property type="nucleotide sequence ID" value="NZ_QGNA01000002.1"/>
</dbReference>
<dbReference type="Pfam" id="PF04577">
    <property type="entry name" value="Glyco_transf_61"/>
    <property type="match status" value="1"/>
</dbReference>
<evidence type="ECO:0000256" key="3">
    <source>
        <dbReference type="ARBA" id="ARBA00023180"/>
    </source>
</evidence>
<keyword evidence="2" id="KW-0808">Transferase</keyword>
<dbReference type="InterPro" id="IPR049625">
    <property type="entry name" value="Glyco_transf_61_cat"/>
</dbReference>
<evidence type="ECO:0000313" key="6">
    <source>
        <dbReference type="Proteomes" id="UP000245765"/>
    </source>
</evidence>
<keyword evidence="3" id="KW-0325">Glycoprotein</keyword>
<evidence type="ECO:0000256" key="1">
    <source>
        <dbReference type="ARBA" id="ARBA00022676"/>
    </source>
</evidence>
<evidence type="ECO:0000256" key="2">
    <source>
        <dbReference type="ARBA" id="ARBA00022679"/>
    </source>
</evidence>
<gene>
    <name evidence="5" type="ORF">DFH01_11045</name>
</gene>
<accession>A0A317FE76</accession>
<dbReference type="Proteomes" id="UP000245765">
    <property type="component" value="Unassembled WGS sequence"/>
</dbReference>
<comment type="caution">
    <text evidence="5">The sequence shown here is derived from an EMBL/GenBank/DDBJ whole genome shotgun (WGS) entry which is preliminary data.</text>
</comment>
<dbReference type="OrthoDB" id="7185280at2"/>
<reference evidence="6" key="1">
    <citation type="submission" date="2018-05" db="EMBL/GenBank/DDBJ databases">
        <authorList>
            <person name="Du Z."/>
            <person name="Wang X."/>
        </authorList>
    </citation>
    <scope>NUCLEOTIDE SEQUENCE [LARGE SCALE GENOMIC DNA]</scope>
    <source>
        <strain evidence="6">CQN31</strain>
    </source>
</reference>
<proteinExistence type="predicted"/>
<feature type="domain" description="Glycosyltransferase 61 catalytic" evidence="4">
    <location>
        <begin position="142"/>
        <end position="321"/>
    </location>
</feature>
<evidence type="ECO:0000313" key="5">
    <source>
        <dbReference type="EMBL" id="PWS37371.1"/>
    </source>
</evidence>
<protein>
    <recommendedName>
        <fullName evidence="4">Glycosyltransferase 61 catalytic domain-containing protein</fullName>
    </recommendedName>
</protein>
<dbReference type="GO" id="GO:0016757">
    <property type="term" value="F:glycosyltransferase activity"/>
    <property type="evidence" value="ECO:0007669"/>
    <property type="project" value="UniProtKB-KW"/>
</dbReference>
<dbReference type="AlphaFoldDB" id="A0A317FE76"/>
<sequence length="394" mass="43335">MTDGAAAALRGLAVEEVLPGLQPAARTLQRRPFPLVDLRRREEEHPPFSGAAAFAADSRFMAQQYAAPVPLKPDPLLRAVDAAMNGGAIWAGGHLVPGSVHHNRFETMRETAPPFDLLRARGKLPRLPGATALIHTPGFRNYFHWMTESLPRLEALAAYRRLGLGPLDRIVISQPAPQPFVMESIARFFPDLLPLVQAMEKPRFDMDQGLFFLDWRGVGQTFTRVKPTTAVFLERIAAEVAAMPRGPGRALLVSRRDVDNRCLVNEDALLEAFAPLGLESVRFTGMKVEEQMRLMAEARLVVGVHGAGLTNAIFCRPGTAMLEITSTQYIRRSRSYADIAMFRGFPYAIAVVDQVGESWVVANNRGNDLEIAPDALPALRRLAETLLDRAATAG</sequence>
<evidence type="ECO:0000259" key="4">
    <source>
        <dbReference type="Pfam" id="PF04577"/>
    </source>
</evidence>
<organism evidence="5 6">
    <name type="scientific">Falsiroseomonas bella</name>
    <dbReference type="NCBI Taxonomy" id="2184016"/>
    <lineage>
        <taxon>Bacteria</taxon>
        <taxon>Pseudomonadati</taxon>
        <taxon>Pseudomonadota</taxon>
        <taxon>Alphaproteobacteria</taxon>
        <taxon>Acetobacterales</taxon>
        <taxon>Roseomonadaceae</taxon>
        <taxon>Falsiroseomonas</taxon>
    </lineage>
</organism>
<keyword evidence="6" id="KW-1185">Reference proteome</keyword>
<dbReference type="PANTHER" id="PTHR20961">
    <property type="entry name" value="GLYCOSYLTRANSFERASE"/>
    <property type="match status" value="1"/>
</dbReference>